<keyword evidence="5 7" id="KW-0057">Aromatic amino acid biosynthesis</keyword>
<feature type="binding site" evidence="7">
    <location>
        <position position="26"/>
    </location>
    <ligand>
        <name>3-phosphoshikimate</name>
        <dbReference type="ChEBI" id="CHEBI:145989"/>
    </ligand>
</feature>
<feature type="active site" description="Proton acceptor" evidence="7">
    <location>
        <position position="326"/>
    </location>
</feature>
<evidence type="ECO:0000256" key="5">
    <source>
        <dbReference type="ARBA" id="ARBA00023141"/>
    </source>
</evidence>
<accession>A0A378XIB8</accession>
<dbReference type="PANTHER" id="PTHR21090:SF5">
    <property type="entry name" value="PENTAFUNCTIONAL AROM POLYPEPTIDE"/>
    <property type="match status" value="1"/>
</dbReference>
<feature type="binding site" evidence="7">
    <location>
        <position position="174"/>
    </location>
    <ligand>
        <name>3-phosphoshikimate</name>
        <dbReference type="ChEBI" id="CHEBI:145989"/>
    </ligand>
</feature>
<dbReference type="PANTHER" id="PTHR21090">
    <property type="entry name" value="AROM/DEHYDROQUINATE SYNTHASE"/>
    <property type="match status" value="1"/>
</dbReference>
<gene>
    <name evidence="7 10" type="primary">aroA</name>
    <name evidence="9" type="ORF">I6G29_12535</name>
    <name evidence="10" type="ORF">NCTC11997_02581</name>
</gene>
<evidence type="ECO:0000313" key="10">
    <source>
        <dbReference type="EMBL" id="SUA57994.1"/>
    </source>
</evidence>
<feature type="binding site" evidence="7">
    <location>
        <position position="399"/>
    </location>
    <ligand>
        <name>phosphoenolpyruvate</name>
        <dbReference type="ChEBI" id="CHEBI:58702"/>
    </ligand>
</feature>
<dbReference type="OrthoDB" id="9809920at2"/>
<keyword evidence="7" id="KW-0963">Cytoplasm</keyword>
<keyword evidence="12" id="KW-1185">Reference proteome</keyword>
<feature type="binding site" evidence="7">
    <location>
        <position position="204"/>
    </location>
    <ligand>
        <name>3-phosphoshikimate</name>
        <dbReference type="ChEBI" id="CHEBI:145989"/>
    </ligand>
</feature>
<dbReference type="InterPro" id="IPR001986">
    <property type="entry name" value="Enolpyruvate_Tfrase_dom"/>
</dbReference>
<evidence type="ECO:0000256" key="3">
    <source>
        <dbReference type="ARBA" id="ARBA00022605"/>
    </source>
</evidence>
<dbReference type="GO" id="GO:0009423">
    <property type="term" value="P:chorismate biosynthetic process"/>
    <property type="evidence" value="ECO:0007669"/>
    <property type="project" value="UniProtKB-UniRule"/>
</dbReference>
<dbReference type="AlphaFoldDB" id="A0A378XIB8"/>
<dbReference type="UniPathway" id="UPA00053">
    <property type="reaction ID" value="UER00089"/>
</dbReference>
<feature type="binding site" evidence="7">
    <location>
        <position position="353"/>
    </location>
    <ligand>
        <name>3-phosphoshikimate</name>
        <dbReference type="ChEBI" id="CHEBI:145989"/>
    </ligand>
</feature>
<dbReference type="EMBL" id="CP065725">
    <property type="protein sequence ID" value="QPT39919.1"/>
    <property type="molecule type" value="Genomic_DNA"/>
</dbReference>
<feature type="binding site" evidence="7">
    <location>
        <position position="172"/>
    </location>
    <ligand>
        <name>3-phosphoshikimate</name>
        <dbReference type="ChEBI" id="CHEBI:145989"/>
    </ligand>
</feature>
<feature type="binding site" evidence="7">
    <location>
        <position position="97"/>
    </location>
    <ligand>
        <name>phosphoenolpyruvate</name>
        <dbReference type="ChEBI" id="CHEBI:58702"/>
    </ligand>
</feature>
<dbReference type="Proteomes" id="UP000594903">
    <property type="component" value="Chromosome"/>
</dbReference>
<name>A0A378XIB8_9BURK</name>
<feature type="binding site" evidence="7">
    <location>
        <position position="31"/>
    </location>
    <ligand>
        <name>3-phosphoshikimate</name>
        <dbReference type="ChEBI" id="CHEBI:145989"/>
    </ligand>
</feature>
<keyword evidence="4 7" id="KW-0808">Transferase</keyword>
<dbReference type="SUPFAM" id="SSF55205">
    <property type="entry name" value="EPT/RTPC-like"/>
    <property type="match status" value="1"/>
</dbReference>
<feature type="binding site" evidence="7">
    <location>
        <position position="326"/>
    </location>
    <ligand>
        <name>3-phosphoshikimate</name>
        <dbReference type="ChEBI" id="CHEBI:145989"/>
    </ligand>
</feature>
<dbReference type="Proteomes" id="UP000254603">
    <property type="component" value="Unassembled WGS sequence"/>
</dbReference>
<dbReference type="PROSITE" id="PS00104">
    <property type="entry name" value="EPSP_SYNTHASE_1"/>
    <property type="match status" value="1"/>
</dbReference>
<sequence>MVQTLPYLDLEPTKKAMGEIHLPGSKSISNRVLLLAALSRGETIVHGLLDSDDTKVMLSALNKLGLQIDDLGNRSVRVHGLGEFPVKEADLFMQNAGTAIRPLTAALAVSDGRYHLHGIPRMHERPIGDLVEALKSIGAKIDYLENPGYPPLQIEPPVLKKDTVIKVAGSVSSQFLTALLMAAPLLAKQLNQAIEIEVEGELISKPYIAITLNLMQHFGVSVENHDWQRYIIAADAEYVSPKEIWVEGDASSASYFFALGLLAGGPIRIYGINKESIQGDILFAEFVERVGAQLAYGADYIEVSSIQEGDAPRVQAFDEDFNLIPDAAMTAAVLALYADGPCTLRNIASWRVKETDRIDAMHAELEKLGAIVESGHDYLKVTPPVQWKGASIETYDDHRMAMCFSLAVFAGVPVRIMDPACVNKTFPTYFDEYKQLLK</sequence>
<feature type="binding site" evidence="7">
    <location>
        <position position="26"/>
    </location>
    <ligand>
        <name>phosphoenolpyruvate</name>
        <dbReference type="ChEBI" id="CHEBI:58702"/>
    </ligand>
</feature>
<proteinExistence type="inferred from homology"/>
<comment type="catalytic activity">
    <reaction evidence="6">
        <text>3-phosphoshikimate + phosphoenolpyruvate = 5-O-(1-carboxyvinyl)-3-phosphoshikimate + phosphate</text>
        <dbReference type="Rhea" id="RHEA:21256"/>
        <dbReference type="ChEBI" id="CHEBI:43474"/>
        <dbReference type="ChEBI" id="CHEBI:57701"/>
        <dbReference type="ChEBI" id="CHEBI:58702"/>
        <dbReference type="ChEBI" id="CHEBI:145989"/>
        <dbReference type="EC" id="2.5.1.19"/>
    </reaction>
    <physiologicalReaction direction="left-to-right" evidence="6">
        <dbReference type="Rhea" id="RHEA:21257"/>
    </physiologicalReaction>
</comment>
<feature type="binding site" evidence="7">
    <location>
        <position position="357"/>
    </location>
    <ligand>
        <name>phosphoenolpyruvate</name>
        <dbReference type="ChEBI" id="CHEBI:58702"/>
    </ligand>
</feature>
<dbReference type="InterPro" id="IPR006264">
    <property type="entry name" value="EPSP_synthase"/>
</dbReference>
<reference evidence="10 11" key="1">
    <citation type="submission" date="2018-06" db="EMBL/GenBank/DDBJ databases">
        <authorList>
            <consortium name="Pathogen Informatics"/>
            <person name="Doyle S."/>
        </authorList>
    </citation>
    <scope>NUCLEOTIDE SEQUENCE [LARGE SCALE GENOMIC DNA]</scope>
    <source>
        <strain evidence="10 11">NCTC11997</strain>
    </source>
</reference>
<dbReference type="PIRSF" id="PIRSF000505">
    <property type="entry name" value="EPSPS"/>
    <property type="match status" value="1"/>
</dbReference>
<feature type="binding site" evidence="7">
    <location>
        <position position="27"/>
    </location>
    <ligand>
        <name>3-phosphoshikimate</name>
        <dbReference type="ChEBI" id="CHEBI:145989"/>
    </ligand>
</feature>
<dbReference type="EMBL" id="UGSB01000001">
    <property type="protein sequence ID" value="SUA57994.1"/>
    <property type="molecule type" value="Genomic_DNA"/>
</dbReference>
<evidence type="ECO:0000256" key="2">
    <source>
        <dbReference type="ARBA" id="ARBA00009948"/>
    </source>
</evidence>
<dbReference type="Gene3D" id="3.65.10.10">
    <property type="entry name" value="Enolpyruvate transferase domain"/>
    <property type="match status" value="2"/>
</dbReference>
<protein>
    <recommendedName>
        <fullName evidence="7">3-phosphoshikimate 1-carboxyvinyltransferase</fullName>
        <ecNumber evidence="7">2.5.1.19</ecNumber>
    </recommendedName>
    <alternativeName>
        <fullName evidence="7">5-enolpyruvylshikimate-3-phosphate synthase</fullName>
        <shortName evidence="7">EPSP synthase</shortName>
        <shortName evidence="7">EPSPS</shortName>
    </alternativeName>
</protein>
<feature type="domain" description="Enolpyruvate transferase" evidence="8">
    <location>
        <begin position="11"/>
        <end position="431"/>
    </location>
</feature>
<evidence type="ECO:0000313" key="12">
    <source>
        <dbReference type="Proteomes" id="UP000594903"/>
    </source>
</evidence>
<comment type="function">
    <text evidence="7">Catalyzes the transfer of the enolpyruvyl moiety of phosphoenolpyruvate (PEP) to the 5-hydroxyl of shikimate-3-phosphate (S3P) to produce enolpyruvyl shikimate-3-phosphate and inorganic phosphate.</text>
</comment>
<reference evidence="9 12" key="2">
    <citation type="submission" date="2020-12" db="EMBL/GenBank/DDBJ databases">
        <title>FDA dAtabase for Regulatory Grade micrObial Sequences (FDA-ARGOS): Supporting development and validation of Infectious Disease Dx tests.</title>
        <authorList>
            <person name="Sproer C."/>
            <person name="Gronow S."/>
            <person name="Severitt S."/>
            <person name="Schroder I."/>
            <person name="Tallon L."/>
            <person name="Sadzewicz L."/>
            <person name="Zhao X."/>
            <person name="Boylan J."/>
            <person name="Ott S."/>
            <person name="Bowen H."/>
            <person name="Vavikolanu K."/>
            <person name="Mehta A."/>
            <person name="Aluvathingal J."/>
            <person name="Nadendla S."/>
            <person name="Lowell S."/>
            <person name="Myers T."/>
            <person name="Yan Y."/>
            <person name="Sichtig H."/>
        </authorList>
    </citation>
    <scope>NUCLEOTIDE SEQUENCE [LARGE SCALE GENOMIC DNA]</scope>
    <source>
        <strain evidence="9 12">FDAARGOS_872</strain>
    </source>
</reference>
<feature type="binding site" evidence="7">
    <location>
        <position position="173"/>
    </location>
    <ligand>
        <name>3-phosphoshikimate</name>
        <dbReference type="ChEBI" id="CHEBI:145989"/>
    </ligand>
</feature>
<comment type="subcellular location">
    <subcellularLocation>
        <location evidence="7">Cytoplasm</location>
    </subcellularLocation>
</comment>
<comment type="similarity">
    <text evidence="2 7">Belongs to the EPSP synthase family.</text>
</comment>
<dbReference type="STRING" id="1122619.GCA_000373745_00193"/>
<evidence type="ECO:0000256" key="4">
    <source>
        <dbReference type="ARBA" id="ARBA00022679"/>
    </source>
</evidence>
<dbReference type="GO" id="GO:0005737">
    <property type="term" value="C:cytoplasm"/>
    <property type="evidence" value="ECO:0007669"/>
    <property type="project" value="UniProtKB-SubCell"/>
</dbReference>
<organism evidence="10 11">
    <name type="scientific">Oligella ureolytica</name>
    <dbReference type="NCBI Taxonomy" id="90244"/>
    <lineage>
        <taxon>Bacteria</taxon>
        <taxon>Pseudomonadati</taxon>
        <taxon>Pseudomonadota</taxon>
        <taxon>Betaproteobacteria</taxon>
        <taxon>Burkholderiales</taxon>
        <taxon>Alcaligenaceae</taxon>
        <taxon>Oligella</taxon>
    </lineage>
</organism>
<feature type="binding site" evidence="7">
    <location>
        <position position="174"/>
    </location>
    <ligand>
        <name>phosphoenolpyruvate</name>
        <dbReference type="ChEBI" id="CHEBI:58702"/>
    </ligand>
</feature>
<dbReference type="GO" id="GO:0008652">
    <property type="term" value="P:amino acid biosynthetic process"/>
    <property type="evidence" value="ECO:0007669"/>
    <property type="project" value="UniProtKB-KW"/>
</dbReference>
<dbReference type="InterPro" id="IPR013792">
    <property type="entry name" value="RNA3'P_cycl/enolpyr_Trfase_a/b"/>
</dbReference>
<evidence type="ECO:0000259" key="8">
    <source>
        <dbReference type="Pfam" id="PF00275"/>
    </source>
</evidence>
<evidence type="ECO:0000256" key="6">
    <source>
        <dbReference type="ARBA" id="ARBA00044633"/>
    </source>
</evidence>
<dbReference type="PROSITE" id="PS00885">
    <property type="entry name" value="EPSP_SYNTHASE_2"/>
    <property type="match status" value="1"/>
</dbReference>
<comment type="caution">
    <text evidence="7">Lacks conserved residue(s) required for the propagation of feature annotation.</text>
</comment>
<dbReference type="InterPro" id="IPR036968">
    <property type="entry name" value="Enolpyruvate_Tfrase_sf"/>
</dbReference>
<dbReference type="EC" id="2.5.1.19" evidence="7"/>
<evidence type="ECO:0000313" key="11">
    <source>
        <dbReference type="Proteomes" id="UP000254603"/>
    </source>
</evidence>
<feature type="binding site" evidence="7">
    <location>
        <position position="424"/>
    </location>
    <ligand>
        <name>phosphoenolpyruvate</name>
        <dbReference type="ChEBI" id="CHEBI:58702"/>
    </ligand>
</feature>
<dbReference type="GO" id="GO:0003866">
    <property type="term" value="F:3-phosphoshikimate 1-carboxyvinyltransferase activity"/>
    <property type="evidence" value="ECO:0007669"/>
    <property type="project" value="UniProtKB-UniRule"/>
</dbReference>
<dbReference type="InterPro" id="IPR023193">
    <property type="entry name" value="EPSP_synthase_CS"/>
</dbReference>
<dbReference type="RefSeq" id="WP_018573375.1">
    <property type="nucleotide sequence ID" value="NZ_UGSB01000001.1"/>
</dbReference>
<comment type="subunit">
    <text evidence="7">Monomer.</text>
</comment>
<keyword evidence="3 7" id="KW-0028">Amino-acid biosynthesis</keyword>
<dbReference type="NCBIfam" id="TIGR01356">
    <property type="entry name" value="aroA"/>
    <property type="match status" value="1"/>
</dbReference>
<evidence type="ECO:0000256" key="1">
    <source>
        <dbReference type="ARBA" id="ARBA00004811"/>
    </source>
</evidence>
<dbReference type="CDD" id="cd01556">
    <property type="entry name" value="EPSP_synthase"/>
    <property type="match status" value="1"/>
</dbReference>
<evidence type="ECO:0000256" key="7">
    <source>
        <dbReference type="HAMAP-Rule" id="MF_00210"/>
    </source>
</evidence>
<dbReference type="GO" id="GO:0009073">
    <property type="term" value="P:aromatic amino acid family biosynthetic process"/>
    <property type="evidence" value="ECO:0007669"/>
    <property type="project" value="UniProtKB-KW"/>
</dbReference>
<evidence type="ECO:0000313" key="9">
    <source>
        <dbReference type="EMBL" id="QPT39919.1"/>
    </source>
</evidence>
<dbReference type="HAMAP" id="MF_00210">
    <property type="entry name" value="EPSP_synth"/>
    <property type="match status" value="1"/>
</dbReference>
<comment type="pathway">
    <text evidence="1 7">Metabolic intermediate biosynthesis; chorismate biosynthesis; chorismate from D-erythrose 4-phosphate and phosphoenolpyruvate: step 6/7.</text>
</comment>
<feature type="binding site" evidence="7">
    <location>
        <position position="125"/>
    </location>
    <ligand>
        <name>phosphoenolpyruvate</name>
        <dbReference type="ChEBI" id="CHEBI:58702"/>
    </ligand>
</feature>
<dbReference type="Pfam" id="PF00275">
    <property type="entry name" value="EPSP_synthase"/>
    <property type="match status" value="1"/>
</dbReference>